<comment type="caution">
    <text evidence="8">The sequence shown here is derived from an EMBL/GenBank/DDBJ whole genome shotgun (WGS) entry which is preliminary data.</text>
</comment>
<reference evidence="8 9" key="1">
    <citation type="submission" date="2017-10" db="EMBL/GenBank/DDBJ databases">
        <title>Comparative genomics in systemic dimorphic fungi from Ajellomycetaceae.</title>
        <authorList>
            <person name="Munoz J.F."/>
            <person name="Mcewen J.G."/>
            <person name="Clay O.K."/>
            <person name="Cuomo C.A."/>
        </authorList>
    </citation>
    <scope>NUCLEOTIDE SEQUENCE [LARGE SCALE GENOMIC DNA]</scope>
    <source>
        <strain evidence="8 9">UAMH5409</strain>
    </source>
</reference>
<evidence type="ECO:0000313" key="9">
    <source>
        <dbReference type="Proteomes" id="UP000223968"/>
    </source>
</evidence>
<sequence>MAADAPKLDFTTFHNVINNELVSTATTRHSINPANRQPNPEVPVSTQEDLDKAVAAAKKAFKAWSKTTFEERRTALCAFADALDANKDGFAKTLTMEQGKPLAQSYQEIGMATTWLRTIPTQTLPEEVLEDTEDRKIIHHHVPMGVACGIVPWNYPILLACGKIAPALYTGNTLIVKPSPFTPYCDLKLGELATKFFPPGVLQVLSGGDDLGPMMTAHPGIDKVSFTGSSMTGKKVMASCAATLKRVTLELGGNDPAIICEDVDIDAIIPKIAILSFLCSSQICMMIKRIYVHEKIYDQFLDAFVKFTKTLKSGEGNEPDVFFGPVQNSMQYEKVKDLFTSIEGEGLKPVLGGKIEESDGYFITPTVIDNPPEKSRVVTEEPFGPIVPFMKWSDEDDVIARANDTQMGLGSSVWSKDTERAARIARQLESGSVWVNSHFDVAPGVPFGGHKWSGIGMEWGITGLKAYCNPQTLWLKKSL</sequence>
<protein>
    <recommendedName>
        <fullName evidence="3">aldehyde dehydrogenase (NAD(+))</fullName>
        <ecNumber evidence="3">1.2.1.3</ecNumber>
    </recommendedName>
</protein>
<dbReference type="AlphaFoldDB" id="A0A2B7XGM2"/>
<comment type="similarity">
    <text evidence="1 6">Belongs to the aldehyde dehydrogenase family.</text>
</comment>
<evidence type="ECO:0000256" key="2">
    <source>
        <dbReference type="ARBA" id="ARBA00023002"/>
    </source>
</evidence>
<dbReference type="InterPro" id="IPR044086">
    <property type="entry name" value="LUC3-like"/>
</dbReference>
<dbReference type="Pfam" id="PF00171">
    <property type="entry name" value="Aldedh"/>
    <property type="match status" value="1"/>
</dbReference>
<keyword evidence="2 6" id="KW-0560">Oxidoreductase</keyword>
<dbReference type="OrthoDB" id="310895at2759"/>
<dbReference type="PROSITE" id="PS00687">
    <property type="entry name" value="ALDEHYDE_DEHYDR_GLU"/>
    <property type="match status" value="1"/>
</dbReference>
<dbReference type="EMBL" id="PDNB01000104">
    <property type="protein sequence ID" value="PGH08075.1"/>
    <property type="molecule type" value="Genomic_DNA"/>
</dbReference>
<evidence type="ECO:0000256" key="5">
    <source>
        <dbReference type="PROSITE-ProRule" id="PRU10007"/>
    </source>
</evidence>
<dbReference type="STRING" id="1447875.A0A2B7XGM2"/>
<comment type="catalytic activity">
    <reaction evidence="4">
        <text>an aldehyde + NAD(+) + H2O = a carboxylate + NADH + 2 H(+)</text>
        <dbReference type="Rhea" id="RHEA:16185"/>
        <dbReference type="ChEBI" id="CHEBI:15377"/>
        <dbReference type="ChEBI" id="CHEBI:15378"/>
        <dbReference type="ChEBI" id="CHEBI:17478"/>
        <dbReference type="ChEBI" id="CHEBI:29067"/>
        <dbReference type="ChEBI" id="CHEBI:57540"/>
        <dbReference type="ChEBI" id="CHEBI:57945"/>
        <dbReference type="EC" id="1.2.1.3"/>
    </reaction>
</comment>
<evidence type="ECO:0000313" key="8">
    <source>
        <dbReference type="EMBL" id="PGH08075.1"/>
    </source>
</evidence>
<accession>A0A2B7XGM2</accession>
<proteinExistence type="inferred from homology"/>
<dbReference type="PANTHER" id="PTHR11699">
    <property type="entry name" value="ALDEHYDE DEHYDROGENASE-RELATED"/>
    <property type="match status" value="1"/>
</dbReference>
<name>A0A2B7XGM2_9EURO</name>
<dbReference type="InterPro" id="IPR016161">
    <property type="entry name" value="Ald_DH/histidinol_DH"/>
</dbReference>
<feature type="active site" evidence="5">
    <location>
        <position position="250"/>
    </location>
</feature>
<dbReference type="Gene3D" id="3.40.309.10">
    <property type="entry name" value="Aldehyde Dehydrogenase, Chain A, domain 2"/>
    <property type="match status" value="1"/>
</dbReference>
<dbReference type="Proteomes" id="UP000223968">
    <property type="component" value="Unassembled WGS sequence"/>
</dbReference>
<evidence type="ECO:0000259" key="7">
    <source>
        <dbReference type="Pfam" id="PF00171"/>
    </source>
</evidence>
<dbReference type="EC" id="1.2.1.3" evidence="3"/>
<evidence type="ECO:0000256" key="3">
    <source>
        <dbReference type="ARBA" id="ARBA00024226"/>
    </source>
</evidence>
<dbReference type="CDD" id="cd07106">
    <property type="entry name" value="ALDH_AldA-AAD23400"/>
    <property type="match status" value="1"/>
</dbReference>
<organism evidence="8 9">
    <name type="scientific">Helicocarpus griseus UAMH5409</name>
    <dbReference type="NCBI Taxonomy" id="1447875"/>
    <lineage>
        <taxon>Eukaryota</taxon>
        <taxon>Fungi</taxon>
        <taxon>Dikarya</taxon>
        <taxon>Ascomycota</taxon>
        <taxon>Pezizomycotina</taxon>
        <taxon>Eurotiomycetes</taxon>
        <taxon>Eurotiomycetidae</taxon>
        <taxon>Onygenales</taxon>
        <taxon>Ajellomycetaceae</taxon>
        <taxon>Helicocarpus</taxon>
    </lineage>
</organism>
<dbReference type="Gene3D" id="3.40.605.10">
    <property type="entry name" value="Aldehyde Dehydrogenase, Chain A, domain 1"/>
    <property type="match status" value="1"/>
</dbReference>
<dbReference type="FunFam" id="3.40.309.10:FF:000032">
    <property type="entry name" value="Probable aldehyde dehydrogenase"/>
    <property type="match status" value="1"/>
</dbReference>
<gene>
    <name evidence="8" type="ORF">AJ79_06075</name>
</gene>
<evidence type="ECO:0000256" key="6">
    <source>
        <dbReference type="RuleBase" id="RU003345"/>
    </source>
</evidence>
<keyword evidence="9" id="KW-1185">Reference proteome</keyword>
<dbReference type="GO" id="GO:0004029">
    <property type="term" value="F:aldehyde dehydrogenase (NAD+) activity"/>
    <property type="evidence" value="ECO:0007669"/>
    <property type="project" value="UniProtKB-EC"/>
</dbReference>
<dbReference type="InterPro" id="IPR015590">
    <property type="entry name" value="Aldehyde_DH_dom"/>
</dbReference>
<evidence type="ECO:0000256" key="4">
    <source>
        <dbReference type="ARBA" id="ARBA00049194"/>
    </source>
</evidence>
<dbReference type="FunFam" id="3.40.605.10:FF:000007">
    <property type="entry name" value="NAD/NADP-dependent betaine aldehyde dehydrogenase"/>
    <property type="match status" value="1"/>
</dbReference>
<feature type="domain" description="Aldehyde dehydrogenase" evidence="7">
    <location>
        <begin position="26"/>
        <end position="472"/>
    </location>
</feature>
<dbReference type="InterPro" id="IPR016163">
    <property type="entry name" value="Ald_DH_C"/>
</dbReference>
<dbReference type="InterPro" id="IPR016162">
    <property type="entry name" value="Ald_DH_N"/>
</dbReference>
<dbReference type="SUPFAM" id="SSF53720">
    <property type="entry name" value="ALDH-like"/>
    <property type="match status" value="1"/>
</dbReference>
<evidence type="ECO:0000256" key="1">
    <source>
        <dbReference type="ARBA" id="ARBA00009986"/>
    </source>
</evidence>
<dbReference type="InterPro" id="IPR029510">
    <property type="entry name" value="Ald_DH_CS_GLU"/>
</dbReference>